<feature type="non-terminal residue" evidence="1">
    <location>
        <position position="61"/>
    </location>
</feature>
<organism evidence="1">
    <name type="scientific">Arion vulgaris</name>
    <dbReference type="NCBI Taxonomy" id="1028688"/>
    <lineage>
        <taxon>Eukaryota</taxon>
        <taxon>Metazoa</taxon>
        <taxon>Spiralia</taxon>
        <taxon>Lophotrochozoa</taxon>
        <taxon>Mollusca</taxon>
        <taxon>Gastropoda</taxon>
        <taxon>Heterobranchia</taxon>
        <taxon>Euthyneura</taxon>
        <taxon>Panpulmonata</taxon>
        <taxon>Eupulmonata</taxon>
        <taxon>Stylommatophora</taxon>
        <taxon>Helicina</taxon>
        <taxon>Arionoidea</taxon>
        <taxon>Arionidae</taxon>
        <taxon>Arion</taxon>
    </lineage>
</organism>
<dbReference type="EMBL" id="HACG01047043">
    <property type="protein sequence ID" value="CEK93908.1"/>
    <property type="molecule type" value="Transcribed_RNA"/>
</dbReference>
<dbReference type="AlphaFoldDB" id="A0A0B7BLV0"/>
<accession>A0A0B7BLV0</accession>
<proteinExistence type="predicted"/>
<reference evidence="1" key="1">
    <citation type="submission" date="2014-12" db="EMBL/GenBank/DDBJ databases">
        <title>Insight into the proteome of Arion vulgaris.</title>
        <authorList>
            <person name="Aradska J."/>
            <person name="Bulat T."/>
            <person name="Smidak R."/>
            <person name="Sarate P."/>
            <person name="Gangsoo J."/>
            <person name="Sialana F."/>
            <person name="Bilban M."/>
            <person name="Lubec G."/>
        </authorList>
    </citation>
    <scope>NUCLEOTIDE SEQUENCE</scope>
    <source>
        <tissue evidence="1">Skin</tissue>
    </source>
</reference>
<sequence length="61" mass="7213">MYHIKFKEELGSTFASYYQELFMERTRQIPVNEQVKKKALDRTHFAKTGGEYNKKGPCLEP</sequence>
<evidence type="ECO:0000313" key="1">
    <source>
        <dbReference type="EMBL" id="CEK93908.1"/>
    </source>
</evidence>
<name>A0A0B7BLV0_9EUPU</name>
<protein>
    <submittedName>
        <fullName evidence="1">Uncharacterized protein</fullName>
    </submittedName>
</protein>
<gene>
    <name evidence="1" type="primary">ORF197857</name>
</gene>